<keyword evidence="1" id="KW-1133">Transmembrane helix</keyword>
<feature type="transmembrane region" description="Helical" evidence="1">
    <location>
        <begin position="65"/>
        <end position="85"/>
    </location>
</feature>
<evidence type="ECO:0000313" key="2">
    <source>
        <dbReference type="EMBL" id="KAK4016167.1"/>
    </source>
</evidence>
<protein>
    <submittedName>
        <fullName evidence="2">Uncharacterized protein</fullName>
    </submittedName>
</protein>
<dbReference type="Proteomes" id="UP001234178">
    <property type="component" value="Unassembled WGS sequence"/>
</dbReference>
<organism evidence="2 3">
    <name type="scientific">Daphnia magna</name>
    <dbReference type="NCBI Taxonomy" id="35525"/>
    <lineage>
        <taxon>Eukaryota</taxon>
        <taxon>Metazoa</taxon>
        <taxon>Ecdysozoa</taxon>
        <taxon>Arthropoda</taxon>
        <taxon>Crustacea</taxon>
        <taxon>Branchiopoda</taxon>
        <taxon>Diplostraca</taxon>
        <taxon>Cladocera</taxon>
        <taxon>Anomopoda</taxon>
        <taxon>Daphniidae</taxon>
        <taxon>Daphnia</taxon>
    </lineage>
</organism>
<keyword evidence="3" id="KW-1185">Reference proteome</keyword>
<reference evidence="2 3" key="1">
    <citation type="journal article" date="2023" name="Nucleic Acids Res.">
        <title>The hologenome of Daphnia magna reveals possible DNA methylation and microbiome-mediated evolution of the host genome.</title>
        <authorList>
            <person name="Chaturvedi A."/>
            <person name="Li X."/>
            <person name="Dhandapani V."/>
            <person name="Marshall H."/>
            <person name="Kissane S."/>
            <person name="Cuenca-Cambronero M."/>
            <person name="Asole G."/>
            <person name="Calvet F."/>
            <person name="Ruiz-Romero M."/>
            <person name="Marangio P."/>
            <person name="Guigo R."/>
            <person name="Rago D."/>
            <person name="Mirbahai L."/>
            <person name="Eastwood N."/>
            <person name="Colbourne J.K."/>
            <person name="Zhou J."/>
            <person name="Mallon E."/>
            <person name="Orsini L."/>
        </authorList>
    </citation>
    <scope>NUCLEOTIDE SEQUENCE [LARGE SCALE GENOMIC DNA]</scope>
    <source>
        <strain evidence="2">LRV0_1</strain>
    </source>
</reference>
<dbReference type="EMBL" id="JAOYFB010000005">
    <property type="protein sequence ID" value="KAK4016167.1"/>
    <property type="molecule type" value="Genomic_DNA"/>
</dbReference>
<gene>
    <name evidence="2" type="ORF">OUZ56_031124</name>
</gene>
<sequence length="118" mass="13490">MSTHRGKGDQSTGNINTSQSLVLRGCRHASVVSAIFPAVRCATVQRAELERTRPHDKVDRCQLLVAYYISSSFMLWLALTACALSRTFDRTNGIRGWTRLFSFWKSCQKPRTFRRVLH</sequence>
<keyword evidence="1" id="KW-0472">Membrane</keyword>
<accession>A0ABQ9ZTB4</accession>
<keyword evidence="1" id="KW-0812">Transmembrane</keyword>
<comment type="caution">
    <text evidence="2">The sequence shown here is derived from an EMBL/GenBank/DDBJ whole genome shotgun (WGS) entry which is preliminary data.</text>
</comment>
<name>A0ABQ9ZTB4_9CRUS</name>
<evidence type="ECO:0000256" key="1">
    <source>
        <dbReference type="SAM" id="Phobius"/>
    </source>
</evidence>
<evidence type="ECO:0000313" key="3">
    <source>
        <dbReference type="Proteomes" id="UP001234178"/>
    </source>
</evidence>
<proteinExistence type="predicted"/>